<sequence>MLQAFTPVVSHSGTGSPPGNGPESDARQASEVVAQGVACYTGLLRVMRSPRWKRLMRAQPDWLREALRLETPLRALLTHDEARDQGLLPRRERLEVLARKRLSHFTRQGGASLADVLGRLETLLSEPLPQPPGTDEPVLLEGRQGLRNLLSWPGTWVFALLAITNRYGLERFGRPAPMLLAGGALGLYYYLRCTGRFWLTSKRLMWQPRFGEPVQVSLASIGAKGISALPAWGEVRVEGDRTLTVRHAGHAGLLSSLLDLHRQSPFAGAVDGSPRVHEVSVLPALRAPETPRSGQRPEPGVAVLRPGYVAFLPSERQAEVFRVLTAPGTRKPEADVTMELLVEHMRLLSETEFDVRMRQAVLASGGELWHADEVRSAPATGSGRVRLGARGVGLELLQDAAQAEATDRIVRRWAA</sequence>
<name>A0ABT4AJX8_9BACT</name>
<accession>A0ABT4AJX8</accession>
<feature type="region of interest" description="Disordered" evidence="1">
    <location>
        <begin position="1"/>
        <end position="29"/>
    </location>
</feature>
<dbReference type="RefSeq" id="WP_267540586.1">
    <property type="nucleotide sequence ID" value="NZ_JAPNKA010000001.1"/>
</dbReference>
<evidence type="ECO:0000313" key="3">
    <source>
        <dbReference type="Proteomes" id="UP001207654"/>
    </source>
</evidence>
<evidence type="ECO:0000256" key="1">
    <source>
        <dbReference type="SAM" id="MobiDB-lite"/>
    </source>
</evidence>
<proteinExistence type="predicted"/>
<reference evidence="2 3" key="1">
    <citation type="submission" date="2022-11" db="EMBL/GenBank/DDBJ databases">
        <title>Minimal conservation of predation-associated metabolite biosynthetic gene clusters underscores biosynthetic potential of Myxococcota including descriptions for ten novel species: Archangium lansinium sp. nov., Myxococcus landrumus sp. nov., Nannocystis bai.</title>
        <authorList>
            <person name="Ahearne A."/>
            <person name="Stevens C."/>
            <person name="Phillips K."/>
        </authorList>
    </citation>
    <scope>NUCLEOTIDE SEQUENCE [LARGE SCALE GENOMIC DNA]</scope>
    <source>
        <strain evidence="2 3">MIWBW</strain>
    </source>
</reference>
<evidence type="ECO:0000313" key="2">
    <source>
        <dbReference type="EMBL" id="MCY1082007.1"/>
    </source>
</evidence>
<comment type="caution">
    <text evidence="2">The sequence shown here is derived from an EMBL/GenBank/DDBJ whole genome shotgun (WGS) entry which is preliminary data.</text>
</comment>
<dbReference type="Proteomes" id="UP001207654">
    <property type="component" value="Unassembled WGS sequence"/>
</dbReference>
<dbReference type="EMBL" id="JAPNKA010000001">
    <property type="protein sequence ID" value="MCY1082007.1"/>
    <property type="molecule type" value="Genomic_DNA"/>
</dbReference>
<organism evidence="2 3">
    <name type="scientific">Archangium lansingense</name>
    <dbReference type="NCBI Taxonomy" id="2995310"/>
    <lineage>
        <taxon>Bacteria</taxon>
        <taxon>Pseudomonadati</taxon>
        <taxon>Myxococcota</taxon>
        <taxon>Myxococcia</taxon>
        <taxon>Myxococcales</taxon>
        <taxon>Cystobacterineae</taxon>
        <taxon>Archangiaceae</taxon>
        <taxon>Archangium</taxon>
    </lineage>
</organism>
<protein>
    <submittedName>
        <fullName evidence="2">Uncharacterized protein</fullName>
    </submittedName>
</protein>
<gene>
    <name evidence="2" type="ORF">OV287_46920</name>
</gene>
<keyword evidence="3" id="KW-1185">Reference proteome</keyword>